<dbReference type="AlphaFoldDB" id="A0A917V3G1"/>
<dbReference type="RefSeq" id="WP_188911579.1">
    <property type="nucleotide sequence ID" value="NZ_BMMF01000004.1"/>
</dbReference>
<accession>A0A917V3G1</accession>
<proteinExistence type="predicted"/>
<dbReference type="Gene3D" id="3.30.70.2400">
    <property type="entry name" value="Uncharacterised protein PF13773, DUF4170"/>
    <property type="match status" value="1"/>
</dbReference>
<gene>
    <name evidence="1" type="ORF">GCM10011322_16650</name>
</gene>
<dbReference type="Pfam" id="PF13773">
    <property type="entry name" value="DUF4170"/>
    <property type="match status" value="1"/>
</dbReference>
<dbReference type="EMBL" id="BMMF01000004">
    <property type="protein sequence ID" value="GGK30735.1"/>
    <property type="molecule type" value="Genomic_DNA"/>
</dbReference>
<sequence>MTEIKQGVPSAAETKPAGDTQLLHLVFGGELDDPKHVRFRDLDALDIVGVYPNYATAFSAWKAKAQATVDNAHMRYFIVHLHRLLEPPVG</sequence>
<dbReference type="InterPro" id="IPR025226">
    <property type="entry name" value="DUF4170"/>
</dbReference>
<comment type="caution">
    <text evidence="1">The sequence shown here is derived from an EMBL/GenBank/DDBJ whole genome shotgun (WGS) entry which is preliminary data.</text>
</comment>
<protein>
    <submittedName>
        <fullName evidence="1">Inositol monophosphatase</fullName>
    </submittedName>
</protein>
<keyword evidence="2" id="KW-1185">Reference proteome</keyword>
<evidence type="ECO:0000313" key="1">
    <source>
        <dbReference type="EMBL" id="GGK30735.1"/>
    </source>
</evidence>
<dbReference type="Proteomes" id="UP000600449">
    <property type="component" value="Unassembled WGS sequence"/>
</dbReference>
<name>A0A917V3G1_9HYPH</name>
<reference evidence="1 2" key="1">
    <citation type="journal article" date="2014" name="Int. J. Syst. Evol. Microbiol.">
        <title>Complete genome sequence of Corynebacterium casei LMG S-19264T (=DSM 44701T), isolated from a smear-ripened cheese.</title>
        <authorList>
            <consortium name="US DOE Joint Genome Institute (JGI-PGF)"/>
            <person name="Walter F."/>
            <person name="Albersmeier A."/>
            <person name="Kalinowski J."/>
            <person name="Ruckert C."/>
        </authorList>
    </citation>
    <scope>NUCLEOTIDE SEQUENCE [LARGE SCALE GENOMIC DNA]</scope>
    <source>
        <strain evidence="1 2">CGMCC 1.9161</strain>
    </source>
</reference>
<organism evidence="1 2">
    <name type="scientific">Salinarimonas ramus</name>
    <dbReference type="NCBI Taxonomy" id="690164"/>
    <lineage>
        <taxon>Bacteria</taxon>
        <taxon>Pseudomonadati</taxon>
        <taxon>Pseudomonadota</taxon>
        <taxon>Alphaproteobacteria</taxon>
        <taxon>Hyphomicrobiales</taxon>
        <taxon>Salinarimonadaceae</taxon>
        <taxon>Salinarimonas</taxon>
    </lineage>
</organism>
<evidence type="ECO:0000313" key="2">
    <source>
        <dbReference type="Proteomes" id="UP000600449"/>
    </source>
</evidence>